<reference evidence="2" key="1">
    <citation type="submission" date="2020-02" db="EMBL/GenBank/DDBJ databases">
        <authorList>
            <person name="Meier V. D."/>
        </authorList>
    </citation>
    <scope>NUCLEOTIDE SEQUENCE</scope>
    <source>
        <strain evidence="2">AVDCRST_MAG25</strain>
    </source>
</reference>
<evidence type="ECO:0000256" key="1">
    <source>
        <dbReference type="SAM" id="Phobius"/>
    </source>
</evidence>
<proteinExistence type="predicted"/>
<dbReference type="AlphaFoldDB" id="A0A6J4R413"/>
<gene>
    <name evidence="2" type="ORF">AVDCRST_MAG25-1207</name>
</gene>
<keyword evidence="1" id="KW-1133">Transmembrane helix</keyword>
<name>A0A6J4R413_9ACTN</name>
<accession>A0A6J4R413</accession>
<dbReference type="EMBL" id="CADCVI010000073">
    <property type="protein sequence ID" value="CAA9463597.1"/>
    <property type="molecule type" value="Genomic_DNA"/>
</dbReference>
<evidence type="ECO:0000313" key="2">
    <source>
        <dbReference type="EMBL" id="CAA9463597.1"/>
    </source>
</evidence>
<sequence length="45" mass="4779">MRSASLIIMIGVMIFLFAVVFAVLGRGDYQPPAPEGNTPDSVILA</sequence>
<feature type="transmembrane region" description="Helical" evidence="1">
    <location>
        <begin position="6"/>
        <end position="24"/>
    </location>
</feature>
<keyword evidence="1" id="KW-0812">Transmembrane</keyword>
<keyword evidence="1" id="KW-0472">Membrane</keyword>
<organism evidence="2">
    <name type="scientific">uncultured Rubrobacteraceae bacterium</name>
    <dbReference type="NCBI Taxonomy" id="349277"/>
    <lineage>
        <taxon>Bacteria</taxon>
        <taxon>Bacillati</taxon>
        <taxon>Actinomycetota</taxon>
        <taxon>Rubrobacteria</taxon>
        <taxon>Rubrobacterales</taxon>
        <taxon>Rubrobacteraceae</taxon>
        <taxon>environmental samples</taxon>
    </lineage>
</organism>
<protein>
    <submittedName>
        <fullName evidence="2">Uncharacterized protein</fullName>
    </submittedName>
</protein>